<dbReference type="InterPro" id="IPR038630">
    <property type="entry name" value="L24e/L24_sf"/>
</dbReference>
<feature type="domain" description="Large ribosomal subunit protein eL24-related N-terminal" evidence="4">
    <location>
        <begin position="2"/>
        <end position="39"/>
    </location>
</feature>
<feature type="region of interest" description="Disordered" evidence="3">
    <location>
        <begin position="112"/>
        <end position="154"/>
    </location>
</feature>
<dbReference type="GO" id="GO:0003735">
    <property type="term" value="F:structural constituent of ribosome"/>
    <property type="evidence" value="ECO:0007669"/>
    <property type="project" value="InterPro"/>
</dbReference>
<evidence type="ECO:0000256" key="3">
    <source>
        <dbReference type="SAM" id="MobiDB-lite"/>
    </source>
</evidence>
<dbReference type="Proteomes" id="UP000728185">
    <property type="component" value="Unassembled WGS sequence"/>
</dbReference>
<dbReference type="InterPro" id="IPR056366">
    <property type="entry name" value="Ribosomal_eL24"/>
</dbReference>
<accession>A0A8E0VL01</accession>
<organism evidence="5 6">
    <name type="scientific">Fasciolopsis buskii</name>
    <dbReference type="NCBI Taxonomy" id="27845"/>
    <lineage>
        <taxon>Eukaryota</taxon>
        <taxon>Metazoa</taxon>
        <taxon>Spiralia</taxon>
        <taxon>Lophotrochozoa</taxon>
        <taxon>Platyhelminthes</taxon>
        <taxon>Trematoda</taxon>
        <taxon>Digenea</taxon>
        <taxon>Plagiorchiida</taxon>
        <taxon>Echinostomata</taxon>
        <taxon>Echinostomatoidea</taxon>
        <taxon>Fasciolidae</taxon>
        <taxon>Fasciolopsis</taxon>
    </lineage>
</organism>
<proteinExistence type="inferred from homology"/>
<dbReference type="Pfam" id="PF01246">
    <property type="entry name" value="Ribosomal_L24e"/>
    <property type="match status" value="1"/>
</dbReference>
<dbReference type="GO" id="GO:0005730">
    <property type="term" value="C:nucleolus"/>
    <property type="evidence" value="ECO:0007669"/>
    <property type="project" value="TreeGrafter"/>
</dbReference>
<evidence type="ECO:0000256" key="2">
    <source>
        <dbReference type="ARBA" id="ARBA00039784"/>
    </source>
</evidence>
<dbReference type="PANTHER" id="PTHR10792:SF8">
    <property type="entry name" value="RIBOSOME BIOGENESIS PROTEIN RLP24-RELATED"/>
    <property type="match status" value="1"/>
</dbReference>
<feature type="compositionally biased region" description="Acidic residues" evidence="3">
    <location>
        <begin position="123"/>
        <end position="135"/>
    </location>
</feature>
<feature type="compositionally biased region" description="Basic and acidic residues" evidence="3">
    <location>
        <begin position="141"/>
        <end position="152"/>
    </location>
</feature>
<evidence type="ECO:0000313" key="6">
    <source>
        <dbReference type="Proteomes" id="UP000728185"/>
    </source>
</evidence>
<dbReference type="InterPro" id="IPR000988">
    <property type="entry name" value="Ribosomal_eL24-rel_N"/>
</dbReference>
<evidence type="ECO:0000256" key="1">
    <source>
        <dbReference type="ARBA" id="ARBA00005647"/>
    </source>
</evidence>
<dbReference type="PANTHER" id="PTHR10792">
    <property type="entry name" value="60S RIBOSOMAL PROTEIN L24"/>
    <property type="match status" value="1"/>
</dbReference>
<dbReference type="GO" id="GO:0042273">
    <property type="term" value="P:ribosomal large subunit biogenesis"/>
    <property type="evidence" value="ECO:0007669"/>
    <property type="project" value="TreeGrafter"/>
</dbReference>
<feature type="non-terminal residue" evidence="5">
    <location>
        <position position="170"/>
    </location>
</feature>
<evidence type="ECO:0000313" key="5">
    <source>
        <dbReference type="EMBL" id="KAA0191630.1"/>
    </source>
</evidence>
<dbReference type="Gene3D" id="2.30.170.20">
    <property type="entry name" value="Ribosomal protein L24e"/>
    <property type="match status" value="1"/>
</dbReference>
<sequence>QEFRFCRGKCHKAFKKHRNPRKVKWTKVARKCRNKELTDDLAQTFEKKRNSLLRYERDALLTTVEAVPKIVAIKQKREAAFIRKRLMKGIENRKAEDIKLVNTQMHLIKAPNAREKATRMDTSSDEEEEEKEEAMDVALSKLEDEVEKEKKSVPKKKTIVKRRQKLLAKA</sequence>
<comment type="caution">
    <text evidence="5">The sequence shown here is derived from an EMBL/GenBank/DDBJ whole genome shotgun (WGS) entry which is preliminary data.</text>
</comment>
<gene>
    <name evidence="5" type="ORF">FBUS_10019</name>
</gene>
<evidence type="ECO:0000259" key="4">
    <source>
        <dbReference type="Pfam" id="PF01246"/>
    </source>
</evidence>
<keyword evidence="6" id="KW-1185">Reference proteome</keyword>
<dbReference type="EMBL" id="LUCM01006205">
    <property type="protein sequence ID" value="KAA0191630.1"/>
    <property type="molecule type" value="Genomic_DNA"/>
</dbReference>
<dbReference type="AlphaFoldDB" id="A0A8E0VL01"/>
<reference evidence="5" key="1">
    <citation type="submission" date="2019-05" db="EMBL/GenBank/DDBJ databases">
        <title>Annotation for the trematode Fasciolopsis buski.</title>
        <authorList>
            <person name="Choi Y.-J."/>
        </authorList>
    </citation>
    <scope>NUCLEOTIDE SEQUENCE</scope>
    <source>
        <strain evidence="5">HT</strain>
        <tissue evidence="5">Whole worm</tissue>
    </source>
</reference>
<name>A0A8E0VL01_9TREM</name>
<dbReference type="SUPFAM" id="SSF57716">
    <property type="entry name" value="Glucocorticoid receptor-like (DNA-binding domain)"/>
    <property type="match status" value="1"/>
</dbReference>
<protein>
    <recommendedName>
        <fullName evidence="2">Probable ribosome biogenesis protein RLP24</fullName>
    </recommendedName>
</protein>
<comment type="similarity">
    <text evidence="1">Belongs to the eukaryotic ribosomal protein eL24 family.</text>
</comment>
<dbReference type="OrthoDB" id="10262490at2759"/>